<sequence length="124" mass="13391">MSLSFPRPPFHSCVTGAAAGAAGNRTASLKAGMSRQTSGLAGWLCVRASPANRGSARGSLQCRQQEVIYVRFRGAQVRMLQPPENPGSADPQAPPCARTFGVRFFEERMREDQDPRARAASCRP</sequence>
<name>A0ABN8ZVW9_RANTA</name>
<protein>
    <submittedName>
        <fullName evidence="1">Uncharacterized protein</fullName>
    </submittedName>
</protein>
<dbReference type="Proteomes" id="UP001176941">
    <property type="component" value="Chromosome 7"/>
</dbReference>
<accession>A0ABN8ZVW9</accession>
<keyword evidence="2" id="KW-1185">Reference proteome</keyword>
<dbReference type="EMBL" id="OX459943">
    <property type="protein sequence ID" value="CAI9177688.1"/>
    <property type="molecule type" value="Genomic_DNA"/>
</dbReference>
<gene>
    <name evidence="1" type="ORF">MRATA1EN1_LOCUS26650</name>
</gene>
<reference evidence="1" key="1">
    <citation type="submission" date="2023-04" db="EMBL/GenBank/DDBJ databases">
        <authorList>
            <consortium name="ELIXIR-Norway"/>
        </authorList>
    </citation>
    <scope>NUCLEOTIDE SEQUENCE [LARGE SCALE GENOMIC DNA]</scope>
</reference>
<evidence type="ECO:0000313" key="2">
    <source>
        <dbReference type="Proteomes" id="UP001176941"/>
    </source>
</evidence>
<proteinExistence type="predicted"/>
<evidence type="ECO:0000313" key="1">
    <source>
        <dbReference type="EMBL" id="CAI9177688.1"/>
    </source>
</evidence>
<organism evidence="1 2">
    <name type="scientific">Rangifer tarandus platyrhynchus</name>
    <name type="common">Svalbard reindeer</name>
    <dbReference type="NCBI Taxonomy" id="3082113"/>
    <lineage>
        <taxon>Eukaryota</taxon>
        <taxon>Metazoa</taxon>
        <taxon>Chordata</taxon>
        <taxon>Craniata</taxon>
        <taxon>Vertebrata</taxon>
        <taxon>Euteleostomi</taxon>
        <taxon>Mammalia</taxon>
        <taxon>Eutheria</taxon>
        <taxon>Laurasiatheria</taxon>
        <taxon>Artiodactyla</taxon>
        <taxon>Ruminantia</taxon>
        <taxon>Pecora</taxon>
        <taxon>Cervidae</taxon>
        <taxon>Odocoileinae</taxon>
        <taxon>Rangifer</taxon>
    </lineage>
</organism>